<gene>
    <name evidence="1" type="ORF">VVAX_03582</name>
</gene>
<dbReference type="RefSeq" id="WP_339091159.1">
    <property type="nucleotide sequence ID" value="NZ_LR743507.1"/>
</dbReference>
<dbReference type="AlphaFoldDB" id="A0A679JIJ9"/>
<reference evidence="1" key="1">
    <citation type="submission" date="2019-12" db="EMBL/GenBank/DDBJ databases">
        <authorList>
            <person name="Cremers G."/>
        </authorList>
    </citation>
    <scope>NUCLEOTIDE SEQUENCE</scope>
    <source>
        <strain evidence="1">Vvax</strain>
    </source>
</reference>
<protein>
    <submittedName>
        <fullName evidence="1">Uncharacterized protein</fullName>
    </submittedName>
</protein>
<evidence type="ECO:0000313" key="1">
    <source>
        <dbReference type="EMBL" id="CAA2106103.1"/>
    </source>
</evidence>
<dbReference type="EMBL" id="LR743507">
    <property type="protein sequence ID" value="CAA2106103.1"/>
    <property type="molecule type" value="Genomic_DNA"/>
</dbReference>
<proteinExistence type="predicted"/>
<organism evidence="1">
    <name type="scientific">Variovorax paradoxus</name>
    <dbReference type="NCBI Taxonomy" id="34073"/>
    <lineage>
        <taxon>Bacteria</taxon>
        <taxon>Pseudomonadati</taxon>
        <taxon>Pseudomonadota</taxon>
        <taxon>Betaproteobacteria</taxon>
        <taxon>Burkholderiales</taxon>
        <taxon>Comamonadaceae</taxon>
        <taxon>Variovorax</taxon>
    </lineage>
</organism>
<sequence>MSTISKRDAALLVASIRSAKVSGHAIAARTGGRDDAAMAGFLGGLESVLQHFLMQSGCFEAATALSAAMNDMPTDVEIARRNNEIAQLGMKARAA</sequence>
<accession>A0A679JIJ9</accession>
<name>A0A679JIJ9_VARPD</name>